<dbReference type="PANTHER" id="PTHR21028">
    <property type="entry name" value="SI:CH211-156B7.4"/>
    <property type="match status" value="1"/>
</dbReference>
<reference evidence="3" key="1">
    <citation type="submission" date="2022-11" db="UniProtKB">
        <authorList>
            <consortium name="WormBaseParasite"/>
        </authorList>
    </citation>
    <scope>IDENTIFICATION</scope>
</reference>
<name>A0A915HQN1_ROMCU</name>
<dbReference type="AlphaFoldDB" id="A0A915HQN1"/>
<dbReference type="SUPFAM" id="SSF55154">
    <property type="entry name" value="CYTH-like phosphatases"/>
    <property type="match status" value="1"/>
</dbReference>
<sequence>MPMNIEIKARVSDVNDFLKNIKDLGASFIVEMCQKDTFFNCPNGRLKLRVKNSEQYEMTTKLIVVKFICVGSKEMCSTILAAADKILEGRTLREVENANKKILSQVMHQCYLYMIETIFVLQVQINFL</sequence>
<accession>A0A915HQN1</accession>
<dbReference type="GO" id="GO:0016462">
    <property type="term" value="F:pyrophosphatase activity"/>
    <property type="evidence" value="ECO:0007669"/>
    <property type="project" value="UniProtKB-ARBA"/>
</dbReference>
<dbReference type="Gene3D" id="2.40.320.10">
    <property type="entry name" value="Hypothetical Protein Pfu-838710-001"/>
    <property type="match status" value="1"/>
</dbReference>
<dbReference type="Pfam" id="PF01928">
    <property type="entry name" value="CYTH"/>
    <property type="match status" value="1"/>
</dbReference>
<keyword evidence="2" id="KW-1185">Reference proteome</keyword>
<evidence type="ECO:0000313" key="2">
    <source>
        <dbReference type="Proteomes" id="UP000887565"/>
    </source>
</evidence>
<dbReference type="InterPro" id="IPR033469">
    <property type="entry name" value="CYTH-like_dom_sf"/>
</dbReference>
<dbReference type="WBParaSite" id="nRc.2.0.1.t03816-RA">
    <property type="protein sequence ID" value="nRc.2.0.1.t03816-RA"/>
    <property type="gene ID" value="nRc.2.0.1.g03816"/>
</dbReference>
<evidence type="ECO:0000313" key="3">
    <source>
        <dbReference type="WBParaSite" id="nRc.2.0.1.t03816-RA"/>
    </source>
</evidence>
<protein>
    <submittedName>
        <fullName evidence="3">CYTH domain-containing protein</fullName>
    </submittedName>
</protein>
<proteinExistence type="predicted"/>
<organism evidence="2 3">
    <name type="scientific">Romanomermis culicivorax</name>
    <name type="common">Nematode worm</name>
    <dbReference type="NCBI Taxonomy" id="13658"/>
    <lineage>
        <taxon>Eukaryota</taxon>
        <taxon>Metazoa</taxon>
        <taxon>Ecdysozoa</taxon>
        <taxon>Nematoda</taxon>
        <taxon>Enoplea</taxon>
        <taxon>Dorylaimia</taxon>
        <taxon>Mermithida</taxon>
        <taxon>Mermithoidea</taxon>
        <taxon>Mermithidae</taxon>
        <taxon>Romanomermis</taxon>
    </lineage>
</organism>
<dbReference type="InterPro" id="IPR023577">
    <property type="entry name" value="CYTH_domain"/>
</dbReference>
<dbReference type="PANTHER" id="PTHR21028:SF2">
    <property type="entry name" value="CYTH DOMAIN-CONTAINING PROTEIN"/>
    <property type="match status" value="1"/>
</dbReference>
<evidence type="ECO:0000259" key="1">
    <source>
        <dbReference type="Pfam" id="PF01928"/>
    </source>
</evidence>
<dbReference type="InterPro" id="IPR008173">
    <property type="entry name" value="Adenylyl_cyclase_CyaB"/>
</dbReference>
<dbReference type="Proteomes" id="UP000887565">
    <property type="component" value="Unplaced"/>
</dbReference>
<feature type="domain" description="CYTH" evidence="1">
    <location>
        <begin position="4"/>
        <end position="95"/>
    </location>
</feature>